<dbReference type="PROSITE" id="PS51207">
    <property type="entry name" value="PXA"/>
    <property type="match status" value="1"/>
</dbReference>
<dbReference type="EMBL" id="KQ474082">
    <property type="protein sequence ID" value="KPV73756.1"/>
    <property type="molecule type" value="Genomic_DNA"/>
</dbReference>
<dbReference type="PANTHER" id="PTHR22775:SF3">
    <property type="entry name" value="SORTING NEXIN-13"/>
    <property type="match status" value="1"/>
</dbReference>
<reference evidence="3 4" key="1">
    <citation type="journal article" date="2015" name="Front. Microbiol.">
        <title>Genome sequence of the plant growth promoting endophytic yeast Rhodotorula graminis WP1.</title>
        <authorList>
            <person name="Firrincieli A."/>
            <person name="Otillar R."/>
            <person name="Salamov A."/>
            <person name="Schmutz J."/>
            <person name="Khan Z."/>
            <person name="Redman R.S."/>
            <person name="Fleck N.D."/>
            <person name="Lindquist E."/>
            <person name="Grigoriev I.V."/>
            <person name="Doty S.L."/>
        </authorList>
    </citation>
    <scope>NUCLEOTIDE SEQUENCE [LARGE SCALE GENOMIC DNA]</scope>
    <source>
        <strain evidence="3 4">WP1</strain>
    </source>
</reference>
<dbReference type="InterPro" id="IPR003114">
    <property type="entry name" value="Phox_assoc"/>
</dbReference>
<name>A0A0P9EJI4_RHOGW</name>
<evidence type="ECO:0000313" key="3">
    <source>
        <dbReference type="EMBL" id="KPV73756.1"/>
    </source>
</evidence>
<dbReference type="AlphaFoldDB" id="A0A0P9EJI4"/>
<sequence>MATSRAASTSTTKRPGKTPPSAPGTPAVLPLLHQRILFPPSSTARPPRILHSPAHSTLDPVILDLIALALRAFVTPWYNGGISRDPDKAFLQAVTAVLVQVIQALEVRLATVDWAELVVRDVPELVAAHYRDWDLATERAGSGSAHNLSPEELFHNLEPHIAISLSTAPHGSSSRASVPHVDKVYLRTLVDHLLKALLPPDDYRAETERAIVREILVGVVFGAVFNRVAQPWFLH</sequence>
<evidence type="ECO:0000256" key="1">
    <source>
        <dbReference type="SAM" id="MobiDB-lite"/>
    </source>
</evidence>
<feature type="domain" description="PXA" evidence="2">
    <location>
        <begin position="55"/>
        <end position="235"/>
    </location>
</feature>
<gene>
    <name evidence="3" type="ORF">RHOBADRAFT_16967</name>
</gene>
<feature type="non-terminal residue" evidence="3">
    <location>
        <position position="235"/>
    </location>
</feature>
<dbReference type="OMA" id="HTAYHTL"/>
<feature type="compositionally biased region" description="Low complexity" evidence="1">
    <location>
        <begin position="1"/>
        <end position="12"/>
    </location>
</feature>
<organism evidence="3 4">
    <name type="scientific">Rhodotorula graminis (strain WP1)</name>
    <dbReference type="NCBI Taxonomy" id="578459"/>
    <lineage>
        <taxon>Eukaryota</taxon>
        <taxon>Fungi</taxon>
        <taxon>Dikarya</taxon>
        <taxon>Basidiomycota</taxon>
        <taxon>Pucciniomycotina</taxon>
        <taxon>Microbotryomycetes</taxon>
        <taxon>Sporidiobolales</taxon>
        <taxon>Sporidiobolaceae</taxon>
        <taxon>Rhodotorula</taxon>
    </lineage>
</organism>
<evidence type="ECO:0000259" key="2">
    <source>
        <dbReference type="PROSITE" id="PS51207"/>
    </source>
</evidence>
<dbReference type="Pfam" id="PF02194">
    <property type="entry name" value="PXA"/>
    <property type="match status" value="1"/>
</dbReference>
<keyword evidence="4" id="KW-1185">Reference proteome</keyword>
<accession>A0A0P9EJI4</accession>
<dbReference type="SMART" id="SM00313">
    <property type="entry name" value="PXA"/>
    <property type="match status" value="1"/>
</dbReference>
<dbReference type="OrthoDB" id="5582218at2759"/>
<proteinExistence type="predicted"/>
<protein>
    <recommendedName>
        <fullName evidence="2">PXA domain-containing protein</fullName>
    </recommendedName>
</protein>
<dbReference type="RefSeq" id="XP_018269805.1">
    <property type="nucleotide sequence ID" value="XM_018412347.1"/>
</dbReference>
<dbReference type="STRING" id="578459.A0A0P9EJI4"/>
<dbReference type="GO" id="GO:0035091">
    <property type="term" value="F:phosphatidylinositol binding"/>
    <property type="evidence" value="ECO:0007669"/>
    <property type="project" value="TreeGrafter"/>
</dbReference>
<evidence type="ECO:0000313" key="4">
    <source>
        <dbReference type="Proteomes" id="UP000053890"/>
    </source>
</evidence>
<dbReference type="PANTHER" id="PTHR22775">
    <property type="entry name" value="SORTING NEXIN"/>
    <property type="match status" value="1"/>
</dbReference>
<feature type="region of interest" description="Disordered" evidence="1">
    <location>
        <begin position="1"/>
        <end position="25"/>
    </location>
</feature>
<dbReference type="GeneID" id="28972796"/>
<dbReference type="Proteomes" id="UP000053890">
    <property type="component" value="Unassembled WGS sequence"/>
</dbReference>